<dbReference type="GO" id="GO:0005886">
    <property type="term" value="C:plasma membrane"/>
    <property type="evidence" value="ECO:0007669"/>
    <property type="project" value="UniProtKB-SubCell"/>
</dbReference>
<evidence type="ECO:0000256" key="9">
    <source>
        <dbReference type="ARBA" id="ARBA00023136"/>
    </source>
</evidence>
<evidence type="ECO:0000256" key="8">
    <source>
        <dbReference type="ARBA" id="ARBA00022989"/>
    </source>
</evidence>
<dbReference type="OrthoDB" id="1161149at2759"/>
<proteinExistence type="inferred from homology"/>
<evidence type="ECO:0000256" key="13">
    <source>
        <dbReference type="SAM" id="SignalP"/>
    </source>
</evidence>
<protein>
    <submittedName>
        <fullName evidence="16">Leucine-rich repeat receptor protein kinase EXS-like</fullName>
    </submittedName>
</protein>
<keyword evidence="3" id="KW-1003">Cell membrane</keyword>
<evidence type="ECO:0000256" key="2">
    <source>
        <dbReference type="ARBA" id="ARBA00009592"/>
    </source>
</evidence>
<evidence type="ECO:0000259" key="15">
    <source>
        <dbReference type="Pfam" id="PF23598"/>
    </source>
</evidence>
<evidence type="ECO:0000259" key="14">
    <source>
        <dbReference type="Pfam" id="PF08263"/>
    </source>
</evidence>
<dbReference type="InterPro" id="IPR003591">
    <property type="entry name" value="Leu-rich_rpt_typical-subtyp"/>
</dbReference>
<evidence type="ECO:0000313" key="17">
    <source>
        <dbReference type="Proteomes" id="UP000327157"/>
    </source>
</evidence>
<feature type="chain" id="PRO_5024292936" evidence="13">
    <location>
        <begin position="26"/>
        <end position="843"/>
    </location>
</feature>
<reference evidence="17" key="2">
    <citation type="submission" date="2019-10" db="EMBL/GenBank/DDBJ databases">
        <title>A de novo genome assembly of a pear dwarfing rootstock.</title>
        <authorList>
            <person name="Wang F."/>
            <person name="Wang J."/>
            <person name="Li S."/>
            <person name="Zhang Y."/>
            <person name="Fang M."/>
            <person name="Ma L."/>
            <person name="Zhao Y."/>
            <person name="Jiang S."/>
        </authorList>
    </citation>
    <scope>NUCLEOTIDE SEQUENCE [LARGE SCALE GENOMIC DNA]</scope>
</reference>
<evidence type="ECO:0000256" key="10">
    <source>
        <dbReference type="ARBA" id="ARBA00023170"/>
    </source>
</evidence>
<keyword evidence="10 16" id="KW-0675">Receptor</keyword>
<dbReference type="Pfam" id="PF13516">
    <property type="entry name" value="LRR_6"/>
    <property type="match status" value="1"/>
</dbReference>
<dbReference type="SUPFAM" id="SSF52058">
    <property type="entry name" value="L domain-like"/>
    <property type="match status" value="2"/>
</dbReference>
<feature type="domain" description="Disease resistance R13L4/SHOC-2-like LRR" evidence="15">
    <location>
        <begin position="236"/>
        <end position="405"/>
    </location>
</feature>
<dbReference type="EMBL" id="SMOL01000004">
    <property type="protein sequence ID" value="KAB2636921.1"/>
    <property type="molecule type" value="Genomic_DNA"/>
</dbReference>
<dbReference type="Pfam" id="PF23598">
    <property type="entry name" value="LRR_14"/>
    <property type="match status" value="1"/>
</dbReference>
<dbReference type="Gene3D" id="3.80.10.10">
    <property type="entry name" value="Ribonuclease Inhibitor"/>
    <property type="match status" value="4"/>
</dbReference>
<evidence type="ECO:0000256" key="12">
    <source>
        <dbReference type="SAM" id="Phobius"/>
    </source>
</evidence>
<comment type="subcellular location">
    <subcellularLocation>
        <location evidence="1">Cell membrane</location>
        <topology evidence="1">Single-pass type I membrane protein</topology>
    </subcellularLocation>
</comment>
<dbReference type="Pfam" id="PF00560">
    <property type="entry name" value="LRR_1"/>
    <property type="match status" value="4"/>
</dbReference>
<keyword evidence="16" id="KW-0418">Kinase</keyword>
<keyword evidence="16" id="KW-0808">Transferase</keyword>
<keyword evidence="9 12" id="KW-0472">Membrane</keyword>
<sequence length="843" mass="95044">MDSHYHLSIAHYFLLFLLASSYMRSTTQLCFCLASGELSSSVETNSCIDEERRALLIFKRHLVDPSGRLSSWMDLRNPYPYSYYDPAYEKTHLGGKINASLLSLKHLNYLDLSFNDFHRIQVPKFFGELKTELHLSDCQIESISLSLRSINLTSFFNLTSLITLDLSWNDFGDPFPNEFANFKSLEYLNLSSTSLEGQIPKGIGNLCKLKVLSLYENKFNGGLEELWRSFSNCSNIQLESLDLSSCELVSQLPVSFGMFKSLQNLYLQHNFLWGSIPDSIGNLSSLKTLDLSSNMMTGSIPDSIGKLSSLKTLNLNDNMMNDSIPQSLGQLFQLVSLDMFDNPWEGNLTEAHFINLTRLQYFRTGDSYNHTSLIFDMAYDWVPPFKLHTIYIINCHIGPGFGIWLQSQTELRDINLRGNGISDSLPKDWLLKISSQLIHLDLSYNQFRGNLPTHLKSPKLENSFSGSIPSNIDQMMPNLNSLYLSENHLNGNIPPFVYNMKQLQILSLRSNQFHGEFCLAWSVGSNMMYLDVSQNNLSGNIPTSLGALISLEVLKLNNNNFDGEIPNSLQNCSQLRSIDLGDNKLFGKIPYHNNISGTIPKCLGNLASLVNDSYTSNDTVDVFDEQTTLTLKGRELVYNNTLYLVKSIDLSSNTLQGEIPKEISSLVLLGTLNLSRNQLTGKIPSEIGNLHWLETLDLSHNHLSGQIPQSLSSLTSLSHLNLSYNNLSGRIPSGNQLQTRIDPSIYMENPSLCGVPFSTKCPGDDTFPSKDTKDMNEGGNDELWFYVSMVLGFIVGFWGVCGTLILKTSWRYAYFQFFDNIKDKVALAITLKMARFQRMFSYV</sequence>
<evidence type="ECO:0000256" key="6">
    <source>
        <dbReference type="ARBA" id="ARBA00022729"/>
    </source>
</evidence>
<keyword evidence="5 12" id="KW-0812">Transmembrane</keyword>
<dbReference type="InterPro" id="IPR013210">
    <property type="entry name" value="LRR_N_plant-typ"/>
</dbReference>
<organism evidence="16 17">
    <name type="scientific">Pyrus ussuriensis x Pyrus communis</name>
    <dbReference type="NCBI Taxonomy" id="2448454"/>
    <lineage>
        <taxon>Eukaryota</taxon>
        <taxon>Viridiplantae</taxon>
        <taxon>Streptophyta</taxon>
        <taxon>Embryophyta</taxon>
        <taxon>Tracheophyta</taxon>
        <taxon>Spermatophyta</taxon>
        <taxon>Magnoliopsida</taxon>
        <taxon>eudicotyledons</taxon>
        <taxon>Gunneridae</taxon>
        <taxon>Pentapetalae</taxon>
        <taxon>rosids</taxon>
        <taxon>fabids</taxon>
        <taxon>Rosales</taxon>
        <taxon>Rosaceae</taxon>
        <taxon>Amygdaloideae</taxon>
        <taxon>Maleae</taxon>
        <taxon>Pyrus</taxon>
    </lineage>
</organism>
<feature type="domain" description="Leucine-rich repeat-containing N-terminal plant-type" evidence="14">
    <location>
        <begin position="49"/>
        <end position="72"/>
    </location>
</feature>
<keyword evidence="6 13" id="KW-0732">Signal</keyword>
<keyword evidence="8 12" id="KW-1133">Transmembrane helix</keyword>
<evidence type="ECO:0000256" key="1">
    <source>
        <dbReference type="ARBA" id="ARBA00004251"/>
    </source>
</evidence>
<keyword evidence="7" id="KW-0677">Repeat</keyword>
<dbReference type="PROSITE" id="PS51450">
    <property type="entry name" value="LRR"/>
    <property type="match status" value="2"/>
</dbReference>
<dbReference type="SMART" id="SM00369">
    <property type="entry name" value="LRR_TYP"/>
    <property type="match status" value="9"/>
</dbReference>
<dbReference type="InterPro" id="IPR055414">
    <property type="entry name" value="LRR_R13L4/SHOC2-like"/>
</dbReference>
<reference evidence="16 17" key="1">
    <citation type="submission" date="2019-09" db="EMBL/GenBank/DDBJ databases">
        <authorList>
            <person name="Ou C."/>
        </authorList>
    </citation>
    <scope>NUCLEOTIDE SEQUENCE [LARGE SCALE GENOMIC DNA]</scope>
    <source>
        <strain evidence="16">S2</strain>
        <tissue evidence="16">Leaf</tissue>
    </source>
</reference>
<reference evidence="16 17" key="3">
    <citation type="submission" date="2019-11" db="EMBL/GenBank/DDBJ databases">
        <title>A de novo genome assembly of a pear dwarfing rootstock.</title>
        <authorList>
            <person name="Wang F."/>
            <person name="Wang J."/>
            <person name="Li S."/>
            <person name="Zhang Y."/>
            <person name="Fang M."/>
            <person name="Ma L."/>
            <person name="Zhao Y."/>
            <person name="Jiang S."/>
        </authorList>
    </citation>
    <scope>NUCLEOTIDE SEQUENCE [LARGE SCALE GENOMIC DNA]</scope>
    <source>
        <strain evidence="16">S2</strain>
        <tissue evidence="16">Leaf</tissue>
    </source>
</reference>
<evidence type="ECO:0000256" key="7">
    <source>
        <dbReference type="ARBA" id="ARBA00022737"/>
    </source>
</evidence>
<dbReference type="InterPro" id="IPR032675">
    <property type="entry name" value="LRR_dom_sf"/>
</dbReference>
<dbReference type="SUPFAM" id="SSF52047">
    <property type="entry name" value="RNI-like"/>
    <property type="match status" value="1"/>
</dbReference>
<dbReference type="Pfam" id="PF13855">
    <property type="entry name" value="LRR_8"/>
    <property type="match status" value="2"/>
</dbReference>
<dbReference type="FunFam" id="3.80.10.10:FF:000213">
    <property type="entry name" value="Tyrosine-sulfated glycopeptide receptor 1"/>
    <property type="match status" value="1"/>
</dbReference>
<name>A0A5N5IEC1_9ROSA</name>
<feature type="signal peptide" evidence="13">
    <location>
        <begin position="1"/>
        <end position="25"/>
    </location>
</feature>
<dbReference type="FunFam" id="3.80.10.10:FF:000095">
    <property type="entry name" value="LRR receptor-like serine/threonine-protein kinase GSO1"/>
    <property type="match status" value="2"/>
</dbReference>
<evidence type="ECO:0000313" key="16">
    <source>
        <dbReference type="EMBL" id="KAB2636921.1"/>
    </source>
</evidence>
<evidence type="ECO:0000256" key="11">
    <source>
        <dbReference type="ARBA" id="ARBA00023180"/>
    </source>
</evidence>
<dbReference type="InterPro" id="IPR046956">
    <property type="entry name" value="RLP23-like"/>
</dbReference>
<dbReference type="PANTHER" id="PTHR48063:SF90">
    <property type="entry name" value="OS11G0565920 PROTEIN"/>
    <property type="match status" value="1"/>
</dbReference>
<dbReference type="InterPro" id="IPR001611">
    <property type="entry name" value="Leu-rich_rpt"/>
</dbReference>
<feature type="transmembrane region" description="Helical" evidence="12">
    <location>
        <begin position="783"/>
        <end position="806"/>
    </location>
</feature>
<dbReference type="PANTHER" id="PTHR48063">
    <property type="entry name" value="LRR RECEPTOR-LIKE KINASE"/>
    <property type="match status" value="1"/>
</dbReference>
<keyword evidence="11" id="KW-0325">Glycoprotein</keyword>
<accession>A0A5N5IEC1</accession>
<keyword evidence="17" id="KW-1185">Reference proteome</keyword>
<evidence type="ECO:0000256" key="5">
    <source>
        <dbReference type="ARBA" id="ARBA00022692"/>
    </source>
</evidence>
<keyword evidence="4" id="KW-0433">Leucine-rich repeat</keyword>
<dbReference type="Proteomes" id="UP000327157">
    <property type="component" value="Chromosome 5"/>
</dbReference>
<comment type="similarity">
    <text evidence="2">Belongs to the RLP family.</text>
</comment>
<dbReference type="AlphaFoldDB" id="A0A5N5IEC1"/>
<evidence type="ECO:0000256" key="4">
    <source>
        <dbReference type="ARBA" id="ARBA00022614"/>
    </source>
</evidence>
<dbReference type="Pfam" id="PF08263">
    <property type="entry name" value="LRRNT_2"/>
    <property type="match status" value="1"/>
</dbReference>
<dbReference type="GO" id="GO:0016301">
    <property type="term" value="F:kinase activity"/>
    <property type="evidence" value="ECO:0007669"/>
    <property type="project" value="UniProtKB-KW"/>
</dbReference>
<dbReference type="PRINTS" id="PR00019">
    <property type="entry name" value="LEURICHRPT"/>
</dbReference>
<evidence type="ECO:0000256" key="3">
    <source>
        <dbReference type="ARBA" id="ARBA00022475"/>
    </source>
</evidence>
<gene>
    <name evidence="16" type="ORF">D8674_027455</name>
</gene>
<comment type="caution">
    <text evidence="16">The sequence shown here is derived from an EMBL/GenBank/DDBJ whole genome shotgun (WGS) entry which is preliminary data.</text>
</comment>